<feature type="transmembrane region" description="Helical" evidence="1">
    <location>
        <begin position="59"/>
        <end position="81"/>
    </location>
</feature>
<accession>A0ABQ4G1I3</accession>
<dbReference type="Pfam" id="PF19545">
    <property type="entry name" value="DUF6069"/>
    <property type="match status" value="1"/>
</dbReference>
<dbReference type="Proteomes" id="UP000603904">
    <property type="component" value="Unassembled WGS sequence"/>
</dbReference>
<gene>
    <name evidence="2" type="ORF">Mco01_39110</name>
</gene>
<proteinExistence type="predicted"/>
<evidence type="ECO:0000256" key="1">
    <source>
        <dbReference type="SAM" id="Phobius"/>
    </source>
</evidence>
<sequence length="145" mass="14259">MASDLTTSPNSTRSRTAWGLRLLAVLGSVAAALAVWAVAGPVAGVDLRASAGTGVQNVGAVAVAVTSALCGLLALALIALLERNVPRPRAAWLVIAAAVFAVSLTGPLGGVTGGAKAALACMHLAVAAVLIGGLTGTVRRTGRDR</sequence>
<keyword evidence="3" id="KW-1185">Reference proteome</keyword>
<keyword evidence="1" id="KW-0812">Transmembrane</keyword>
<dbReference type="InterPro" id="IPR045713">
    <property type="entry name" value="DUF6069"/>
</dbReference>
<protein>
    <recommendedName>
        <fullName evidence="4">DUF998 domain-containing protein</fullName>
    </recommendedName>
</protein>
<comment type="caution">
    <text evidence="2">The sequence shown here is derived from an EMBL/GenBank/DDBJ whole genome shotgun (WGS) entry which is preliminary data.</text>
</comment>
<dbReference type="RefSeq" id="WP_204058295.1">
    <property type="nucleotide sequence ID" value="NZ_BAAAGP010000014.1"/>
</dbReference>
<name>A0ABQ4G1I3_9ACTN</name>
<organism evidence="2 3">
    <name type="scientific">Microbispora corallina</name>
    <dbReference type="NCBI Taxonomy" id="83302"/>
    <lineage>
        <taxon>Bacteria</taxon>
        <taxon>Bacillati</taxon>
        <taxon>Actinomycetota</taxon>
        <taxon>Actinomycetes</taxon>
        <taxon>Streptosporangiales</taxon>
        <taxon>Streptosporangiaceae</taxon>
        <taxon>Microbispora</taxon>
    </lineage>
</organism>
<evidence type="ECO:0000313" key="2">
    <source>
        <dbReference type="EMBL" id="GIH40911.1"/>
    </source>
</evidence>
<dbReference type="EMBL" id="BOOC01000017">
    <property type="protein sequence ID" value="GIH40911.1"/>
    <property type="molecule type" value="Genomic_DNA"/>
</dbReference>
<feature type="transmembrane region" description="Helical" evidence="1">
    <location>
        <begin position="20"/>
        <end position="39"/>
    </location>
</feature>
<evidence type="ECO:0000313" key="3">
    <source>
        <dbReference type="Proteomes" id="UP000603904"/>
    </source>
</evidence>
<evidence type="ECO:0008006" key="4">
    <source>
        <dbReference type="Google" id="ProtNLM"/>
    </source>
</evidence>
<reference evidence="2 3" key="1">
    <citation type="submission" date="2021-01" db="EMBL/GenBank/DDBJ databases">
        <title>Whole genome shotgun sequence of Microbispora corallina NBRC 16416.</title>
        <authorList>
            <person name="Komaki H."/>
            <person name="Tamura T."/>
        </authorList>
    </citation>
    <scope>NUCLEOTIDE SEQUENCE [LARGE SCALE GENOMIC DNA]</scope>
    <source>
        <strain evidence="2 3">NBRC 16416</strain>
    </source>
</reference>
<feature type="transmembrane region" description="Helical" evidence="1">
    <location>
        <begin position="90"/>
        <end position="111"/>
    </location>
</feature>
<keyword evidence="1" id="KW-1133">Transmembrane helix</keyword>
<keyword evidence="1" id="KW-0472">Membrane</keyword>
<feature type="transmembrane region" description="Helical" evidence="1">
    <location>
        <begin position="117"/>
        <end position="138"/>
    </location>
</feature>